<keyword evidence="1" id="KW-0812">Transmembrane</keyword>
<evidence type="ECO:0000313" key="3">
    <source>
        <dbReference type="Proteomes" id="UP000215595"/>
    </source>
</evidence>
<comment type="caution">
    <text evidence="2">The sequence shown here is derived from an EMBL/GenBank/DDBJ whole genome shotgun (WGS) entry which is preliminary data.</text>
</comment>
<feature type="transmembrane region" description="Helical" evidence="1">
    <location>
        <begin position="124"/>
        <end position="150"/>
    </location>
</feature>
<name>A0A258FND1_9CAUL</name>
<reference evidence="2 3" key="1">
    <citation type="submission" date="2017-03" db="EMBL/GenBank/DDBJ databases">
        <title>Lifting the veil on microbial sulfur biogeochemistry in mining wastewaters.</title>
        <authorList>
            <person name="Kantor R.S."/>
            <person name="Colenbrander Nelson T."/>
            <person name="Marshall S."/>
            <person name="Bennett D."/>
            <person name="Apte S."/>
            <person name="Camacho D."/>
            <person name="Thomas B.C."/>
            <person name="Warren L.A."/>
            <person name="Banfield J.F."/>
        </authorList>
    </citation>
    <scope>NUCLEOTIDE SEQUENCE [LARGE SCALE GENOMIC DNA]</scope>
    <source>
        <strain evidence="2">32-69-9</strain>
    </source>
</reference>
<sequence>MRPGFSIGDAVGAPFRLAFKRPLATLAWGLVLMVPSVVAIWAFAPFVIQALETGDAGVLAAEGAVSDFESLSQYMAFQAWSGLSNILGLLATLLVTTAVIRAATAGRRGDSAAFLRFSRDEFHVAVIGIAIVVGTVVVWMLIGGLILGFAVAAGVSGGQMNWAALVAVGIGLIGVFATLVIWGRLSLIAPAAVILKSLAFDEGWKAGRGQTGRLFLLMLILLAVTLLIGLFVFMLLLIAAVAMGAGLASMGDPGDWDDAAVEAWMLAQLRNPWPMLGIGAVLLPVVAWLAGFSQALWTAPFAVAADGLVQRSDPAGADDDTAAR</sequence>
<evidence type="ECO:0000313" key="2">
    <source>
        <dbReference type="EMBL" id="OYX33272.1"/>
    </source>
</evidence>
<feature type="transmembrane region" description="Helical" evidence="1">
    <location>
        <begin position="79"/>
        <end position="103"/>
    </location>
</feature>
<dbReference type="AlphaFoldDB" id="A0A258FND1"/>
<organism evidence="2 3">
    <name type="scientific">Brevundimonas subvibrioides</name>
    <dbReference type="NCBI Taxonomy" id="74313"/>
    <lineage>
        <taxon>Bacteria</taxon>
        <taxon>Pseudomonadati</taxon>
        <taxon>Pseudomonadota</taxon>
        <taxon>Alphaproteobacteria</taxon>
        <taxon>Caulobacterales</taxon>
        <taxon>Caulobacteraceae</taxon>
        <taxon>Brevundimonas</taxon>
    </lineage>
</organism>
<gene>
    <name evidence="2" type="ORF">B7Z01_09210</name>
</gene>
<dbReference type="Proteomes" id="UP000215595">
    <property type="component" value="Unassembled WGS sequence"/>
</dbReference>
<evidence type="ECO:0008006" key="4">
    <source>
        <dbReference type="Google" id="ProtNLM"/>
    </source>
</evidence>
<keyword evidence="1" id="KW-0472">Membrane</keyword>
<dbReference type="EMBL" id="NCEB01000017">
    <property type="protein sequence ID" value="OYX33272.1"/>
    <property type="molecule type" value="Genomic_DNA"/>
</dbReference>
<keyword evidence="1" id="KW-1133">Transmembrane helix</keyword>
<feature type="transmembrane region" description="Helical" evidence="1">
    <location>
        <begin position="214"/>
        <end position="247"/>
    </location>
</feature>
<protein>
    <recommendedName>
        <fullName evidence="4">Glycerophosphoryl diester phosphodiesterase membrane domain-containing protein</fullName>
    </recommendedName>
</protein>
<feature type="transmembrane region" description="Helical" evidence="1">
    <location>
        <begin position="273"/>
        <end position="292"/>
    </location>
</feature>
<proteinExistence type="predicted"/>
<evidence type="ECO:0000256" key="1">
    <source>
        <dbReference type="SAM" id="Phobius"/>
    </source>
</evidence>
<feature type="transmembrane region" description="Helical" evidence="1">
    <location>
        <begin position="26"/>
        <end position="48"/>
    </location>
</feature>
<accession>A0A258FND1</accession>
<feature type="transmembrane region" description="Helical" evidence="1">
    <location>
        <begin position="162"/>
        <end position="182"/>
    </location>
</feature>